<evidence type="ECO:0000313" key="3">
    <source>
        <dbReference type="Proteomes" id="UP000719412"/>
    </source>
</evidence>
<dbReference type="Gene3D" id="1.10.10.10">
    <property type="entry name" value="Winged helix-like DNA-binding domain superfamily/Winged helix DNA-binding domain"/>
    <property type="match status" value="1"/>
</dbReference>
<protein>
    <submittedName>
        <fullName evidence="2">Uncharacterized protein</fullName>
    </submittedName>
</protein>
<accession>A0A8J6LCU5</accession>
<dbReference type="InterPro" id="IPR036388">
    <property type="entry name" value="WH-like_DNA-bd_sf"/>
</dbReference>
<reference evidence="2" key="2">
    <citation type="submission" date="2021-08" db="EMBL/GenBank/DDBJ databases">
        <authorList>
            <person name="Eriksson T."/>
        </authorList>
    </citation>
    <scope>NUCLEOTIDE SEQUENCE</scope>
    <source>
        <strain evidence="2">Stoneville</strain>
        <tissue evidence="2">Whole head</tissue>
    </source>
</reference>
<dbReference type="EMBL" id="JABDTM020022474">
    <property type="protein sequence ID" value="KAH0815870.1"/>
    <property type="molecule type" value="Genomic_DNA"/>
</dbReference>
<dbReference type="SUPFAM" id="SSF46689">
    <property type="entry name" value="Homeodomain-like"/>
    <property type="match status" value="1"/>
</dbReference>
<gene>
    <name evidence="2" type="ORF">GEV33_006921</name>
</gene>
<comment type="subcellular location">
    <subcellularLocation>
        <location evidence="1">Nucleus</location>
    </subcellularLocation>
</comment>
<evidence type="ECO:0000256" key="1">
    <source>
        <dbReference type="ARBA" id="ARBA00004123"/>
    </source>
</evidence>
<keyword evidence="3" id="KW-1185">Reference proteome</keyword>
<dbReference type="InterPro" id="IPR009057">
    <property type="entry name" value="Homeodomain-like_sf"/>
</dbReference>
<dbReference type="Proteomes" id="UP000719412">
    <property type="component" value="Unassembled WGS sequence"/>
</dbReference>
<comment type="caution">
    <text evidence="2">The sequence shown here is derived from an EMBL/GenBank/DDBJ whole genome shotgun (WGS) entry which is preliminary data.</text>
</comment>
<reference evidence="2" key="1">
    <citation type="journal article" date="2020" name="J Insects Food Feed">
        <title>The yellow mealworm (Tenebrio molitor) genome: a resource for the emerging insects as food and feed industry.</title>
        <authorList>
            <person name="Eriksson T."/>
            <person name="Andere A."/>
            <person name="Kelstrup H."/>
            <person name="Emery V."/>
            <person name="Picard C."/>
        </authorList>
    </citation>
    <scope>NUCLEOTIDE SEQUENCE</scope>
    <source>
        <strain evidence="2">Stoneville</strain>
        <tissue evidence="2">Whole head</tissue>
    </source>
</reference>
<sequence length="81" mass="9101">MPAVSEFTKTKIVTLHQRGMSYGQISTNLGLSKGTIHATMRKWEHTGTVVRRPSSGRRRVSSVEQNEAVINIVQNRPLTLR</sequence>
<evidence type="ECO:0000313" key="2">
    <source>
        <dbReference type="EMBL" id="KAH0815870.1"/>
    </source>
</evidence>
<dbReference type="Pfam" id="PF13384">
    <property type="entry name" value="HTH_23"/>
    <property type="match status" value="1"/>
</dbReference>
<dbReference type="AlphaFoldDB" id="A0A8J6LCU5"/>
<proteinExistence type="predicted"/>
<name>A0A8J6LCU5_TENMO</name>
<dbReference type="GO" id="GO:0005634">
    <property type="term" value="C:nucleus"/>
    <property type="evidence" value="ECO:0007669"/>
    <property type="project" value="UniProtKB-SubCell"/>
</dbReference>
<organism evidence="2 3">
    <name type="scientific">Tenebrio molitor</name>
    <name type="common">Yellow mealworm beetle</name>
    <dbReference type="NCBI Taxonomy" id="7067"/>
    <lineage>
        <taxon>Eukaryota</taxon>
        <taxon>Metazoa</taxon>
        <taxon>Ecdysozoa</taxon>
        <taxon>Arthropoda</taxon>
        <taxon>Hexapoda</taxon>
        <taxon>Insecta</taxon>
        <taxon>Pterygota</taxon>
        <taxon>Neoptera</taxon>
        <taxon>Endopterygota</taxon>
        <taxon>Coleoptera</taxon>
        <taxon>Polyphaga</taxon>
        <taxon>Cucujiformia</taxon>
        <taxon>Tenebrionidae</taxon>
        <taxon>Tenebrio</taxon>
    </lineage>
</organism>